<reference evidence="1" key="1">
    <citation type="submission" date="2021-01" db="EMBL/GenBank/DDBJ databases">
        <authorList>
            <person name="Corre E."/>
            <person name="Pelletier E."/>
            <person name="Niang G."/>
            <person name="Scheremetjew M."/>
            <person name="Finn R."/>
            <person name="Kale V."/>
            <person name="Holt S."/>
            <person name="Cochrane G."/>
            <person name="Meng A."/>
            <person name="Brown T."/>
            <person name="Cohen L."/>
        </authorList>
    </citation>
    <scope>NUCLEOTIDE SEQUENCE</scope>
    <source>
        <strain evidence="1">Isolate 1302-5</strain>
    </source>
</reference>
<proteinExistence type="predicted"/>
<protein>
    <submittedName>
        <fullName evidence="1">Uncharacterized protein</fullName>
    </submittedName>
</protein>
<organism evidence="1">
    <name type="scientific">Odontella aurita</name>
    <dbReference type="NCBI Taxonomy" id="265563"/>
    <lineage>
        <taxon>Eukaryota</taxon>
        <taxon>Sar</taxon>
        <taxon>Stramenopiles</taxon>
        <taxon>Ochrophyta</taxon>
        <taxon>Bacillariophyta</taxon>
        <taxon>Mediophyceae</taxon>
        <taxon>Biddulphiophycidae</taxon>
        <taxon>Eupodiscales</taxon>
        <taxon>Odontellaceae</taxon>
        <taxon>Odontella</taxon>
    </lineage>
</organism>
<dbReference type="AlphaFoldDB" id="A0A7S4IY91"/>
<name>A0A7S4IY91_9STRA</name>
<sequence>MCINARASRSIAALSILPPGSTFSEPCLAARYPRGGTTVYDSGGTTAGAGVLFPSFCHRGECFFQSRTGRDVQFFIDLCRISALQATADKIAAADYISLTFTNQKNAVKVESVGYGRSGHPQSCAVAAIGILVLSL</sequence>
<gene>
    <name evidence="1" type="ORF">OAUR00152_LOCUS17148</name>
</gene>
<evidence type="ECO:0000313" key="1">
    <source>
        <dbReference type="EMBL" id="CAE2243109.1"/>
    </source>
</evidence>
<accession>A0A7S4IY91</accession>
<dbReference type="EMBL" id="HBKQ01025233">
    <property type="protein sequence ID" value="CAE2243109.1"/>
    <property type="molecule type" value="Transcribed_RNA"/>
</dbReference>